<sequence>VVAMEGIMGLEVVFLVVFLEVVVMESLVVLVATVEGKAVGRFGVCLVVDRQEDVPVALVDLVAAELKWDIKE</sequence>
<gene>
    <name evidence="2" type="ORF">EVOR1521_LOCUS14379</name>
</gene>
<dbReference type="EMBL" id="CAUJNA010001712">
    <property type="protein sequence ID" value="CAJ1388540.1"/>
    <property type="molecule type" value="Genomic_DNA"/>
</dbReference>
<organism evidence="2 3">
    <name type="scientific">Effrenium voratum</name>
    <dbReference type="NCBI Taxonomy" id="2562239"/>
    <lineage>
        <taxon>Eukaryota</taxon>
        <taxon>Sar</taxon>
        <taxon>Alveolata</taxon>
        <taxon>Dinophyceae</taxon>
        <taxon>Suessiales</taxon>
        <taxon>Symbiodiniaceae</taxon>
        <taxon>Effrenium</taxon>
    </lineage>
</organism>
<comment type="caution">
    <text evidence="2">The sequence shown here is derived from an EMBL/GenBank/DDBJ whole genome shotgun (WGS) entry which is preliminary data.</text>
</comment>
<dbReference type="AlphaFoldDB" id="A0AA36IIR0"/>
<evidence type="ECO:0000256" key="1">
    <source>
        <dbReference type="SAM" id="Phobius"/>
    </source>
</evidence>
<protein>
    <submittedName>
        <fullName evidence="2">Uncharacterized protein</fullName>
    </submittedName>
</protein>
<dbReference type="Proteomes" id="UP001178507">
    <property type="component" value="Unassembled WGS sequence"/>
</dbReference>
<keyword evidence="1" id="KW-0812">Transmembrane</keyword>
<keyword evidence="3" id="KW-1185">Reference proteome</keyword>
<name>A0AA36IIR0_9DINO</name>
<feature type="non-terminal residue" evidence="2">
    <location>
        <position position="72"/>
    </location>
</feature>
<keyword evidence="1" id="KW-0472">Membrane</keyword>
<evidence type="ECO:0000313" key="3">
    <source>
        <dbReference type="Proteomes" id="UP001178507"/>
    </source>
</evidence>
<accession>A0AA36IIR0</accession>
<feature type="non-terminal residue" evidence="2">
    <location>
        <position position="1"/>
    </location>
</feature>
<proteinExistence type="predicted"/>
<reference evidence="2" key="1">
    <citation type="submission" date="2023-08" db="EMBL/GenBank/DDBJ databases">
        <authorList>
            <person name="Chen Y."/>
            <person name="Shah S."/>
            <person name="Dougan E. K."/>
            <person name="Thang M."/>
            <person name="Chan C."/>
        </authorList>
    </citation>
    <scope>NUCLEOTIDE SEQUENCE</scope>
</reference>
<feature type="transmembrane region" description="Helical" evidence="1">
    <location>
        <begin position="12"/>
        <end position="32"/>
    </location>
</feature>
<keyword evidence="1" id="KW-1133">Transmembrane helix</keyword>
<evidence type="ECO:0000313" key="2">
    <source>
        <dbReference type="EMBL" id="CAJ1388540.1"/>
    </source>
</evidence>